<reference evidence="2" key="1">
    <citation type="submission" date="2023-03" db="EMBL/GenBank/DDBJ databases">
        <title>Massive genome expansion in bonnet fungi (Mycena s.s.) driven by repeated elements and novel gene families across ecological guilds.</title>
        <authorList>
            <consortium name="Lawrence Berkeley National Laboratory"/>
            <person name="Harder C.B."/>
            <person name="Miyauchi S."/>
            <person name="Viragh M."/>
            <person name="Kuo A."/>
            <person name="Thoen E."/>
            <person name="Andreopoulos B."/>
            <person name="Lu D."/>
            <person name="Skrede I."/>
            <person name="Drula E."/>
            <person name="Henrissat B."/>
            <person name="Morin E."/>
            <person name="Kohler A."/>
            <person name="Barry K."/>
            <person name="LaButti K."/>
            <person name="Morin E."/>
            <person name="Salamov A."/>
            <person name="Lipzen A."/>
            <person name="Mereny Z."/>
            <person name="Hegedus B."/>
            <person name="Baldrian P."/>
            <person name="Stursova M."/>
            <person name="Weitz H."/>
            <person name="Taylor A."/>
            <person name="Grigoriev I.V."/>
            <person name="Nagy L.G."/>
            <person name="Martin F."/>
            <person name="Kauserud H."/>
        </authorList>
    </citation>
    <scope>NUCLEOTIDE SEQUENCE</scope>
    <source>
        <strain evidence="2">CBHHK182m</strain>
    </source>
</reference>
<comment type="caution">
    <text evidence="2">The sequence shown here is derived from an EMBL/GenBank/DDBJ whole genome shotgun (WGS) entry which is preliminary data.</text>
</comment>
<dbReference type="AlphaFoldDB" id="A0AAD7MM45"/>
<organism evidence="2 3">
    <name type="scientific">Mycena metata</name>
    <dbReference type="NCBI Taxonomy" id="1033252"/>
    <lineage>
        <taxon>Eukaryota</taxon>
        <taxon>Fungi</taxon>
        <taxon>Dikarya</taxon>
        <taxon>Basidiomycota</taxon>
        <taxon>Agaricomycotina</taxon>
        <taxon>Agaricomycetes</taxon>
        <taxon>Agaricomycetidae</taxon>
        <taxon>Agaricales</taxon>
        <taxon>Marasmiineae</taxon>
        <taxon>Mycenaceae</taxon>
        <taxon>Mycena</taxon>
    </lineage>
</organism>
<evidence type="ECO:0000313" key="2">
    <source>
        <dbReference type="EMBL" id="KAJ7722403.1"/>
    </source>
</evidence>
<dbReference type="Proteomes" id="UP001215598">
    <property type="component" value="Unassembled WGS sequence"/>
</dbReference>
<proteinExistence type="predicted"/>
<name>A0AAD7MM45_9AGAR</name>
<evidence type="ECO:0000313" key="3">
    <source>
        <dbReference type="Proteomes" id="UP001215598"/>
    </source>
</evidence>
<keyword evidence="3" id="KW-1185">Reference proteome</keyword>
<gene>
    <name evidence="2" type="ORF">B0H16DRAFT_357898</name>
</gene>
<dbReference type="EMBL" id="JARKIB010000220">
    <property type="protein sequence ID" value="KAJ7722403.1"/>
    <property type="molecule type" value="Genomic_DNA"/>
</dbReference>
<evidence type="ECO:0000256" key="1">
    <source>
        <dbReference type="SAM" id="MobiDB-lite"/>
    </source>
</evidence>
<protein>
    <submittedName>
        <fullName evidence="2">Uncharacterized protein</fullName>
    </submittedName>
</protein>
<sequence length="285" mass="32393">MVVPARRGSGQAPLPSARCPPPDIPAFTTFGAIKQTRCRTCSQTFLRRPDWGTHDAKTSCAHMHIGGERRTTRAAIGVVVLRGQECRAISRHRATDANVRWEWGSACYSSSSQIPIIAIALIIHPPRESPALRHTRPPASSQIRIPQLYRRRRRTQTTAAPPVFISPHVCPQRVRLPVPARRVDGENGTCTCAEYELPMHATRKWRKAEGARRLRTWKWKREEGSGWFVFVFVAATCMRIRDLRNKRRRAYRGRRRGEVKVVAGGRRACVRAPPTRARLCRSIDR</sequence>
<feature type="region of interest" description="Disordered" evidence="1">
    <location>
        <begin position="1"/>
        <end position="20"/>
    </location>
</feature>
<accession>A0AAD7MM45</accession>